<accession>A0AAV4CZD5</accession>
<dbReference type="Proteomes" id="UP000735302">
    <property type="component" value="Unassembled WGS sequence"/>
</dbReference>
<gene>
    <name evidence="1" type="ORF">PoB_006369400</name>
</gene>
<comment type="caution">
    <text evidence="1">The sequence shown here is derived from an EMBL/GenBank/DDBJ whole genome shotgun (WGS) entry which is preliminary data.</text>
</comment>
<dbReference type="AlphaFoldDB" id="A0AAV4CZD5"/>
<proteinExistence type="predicted"/>
<evidence type="ECO:0000313" key="1">
    <source>
        <dbReference type="EMBL" id="GFO37189.1"/>
    </source>
</evidence>
<organism evidence="1 2">
    <name type="scientific">Plakobranchus ocellatus</name>
    <dbReference type="NCBI Taxonomy" id="259542"/>
    <lineage>
        <taxon>Eukaryota</taxon>
        <taxon>Metazoa</taxon>
        <taxon>Spiralia</taxon>
        <taxon>Lophotrochozoa</taxon>
        <taxon>Mollusca</taxon>
        <taxon>Gastropoda</taxon>
        <taxon>Heterobranchia</taxon>
        <taxon>Euthyneura</taxon>
        <taxon>Panpulmonata</taxon>
        <taxon>Sacoglossa</taxon>
        <taxon>Placobranchoidea</taxon>
        <taxon>Plakobranchidae</taxon>
        <taxon>Plakobranchus</taxon>
    </lineage>
</organism>
<evidence type="ECO:0000313" key="2">
    <source>
        <dbReference type="Proteomes" id="UP000735302"/>
    </source>
</evidence>
<protein>
    <submittedName>
        <fullName evidence="1">Uncharacterized protein</fullName>
    </submittedName>
</protein>
<keyword evidence="2" id="KW-1185">Reference proteome</keyword>
<sequence length="139" mass="15343">MFVKLSIFMLASSAPHLRKCIITSLFCHRAGRVWSPLVSTYLSEEEHDTMSETRSMDNFHGGSSSKLWGRGKHNADDTSEVQIHAQKVEDVVDWRIVVKRYLALSGCSDAEGETTSGVTDRVDALDNLATVEKTGIAVT</sequence>
<name>A0AAV4CZD5_9GAST</name>
<dbReference type="EMBL" id="BLXT01007177">
    <property type="protein sequence ID" value="GFO37189.1"/>
    <property type="molecule type" value="Genomic_DNA"/>
</dbReference>
<reference evidence="1 2" key="1">
    <citation type="journal article" date="2021" name="Elife">
        <title>Chloroplast acquisition without the gene transfer in kleptoplastic sea slugs, Plakobranchus ocellatus.</title>
        <authorList>
            <person name="Maeda T."/>
            <person name="Takahashi S."/>
            <person name="Yoshida T."/>
            <person name="Shimamura S."/>
            <person name="Takaki Y."/>
            <person name="Nagai Y."/>
            <person name="Toyoda A."/>
            <person name="Suzuki Y."/>
            <person name="Arimoto A."/>
            <person name="Ishii H."/>
            <person name="Satoh N."/>
            <person name="Nishiyama T."/>
            <person name="Hasebe M."/>
            <person name="Maruyama T."/>
            <person name="Minagawa J."/>
            <person name="Obokata J."/>
            <person name="Shigenobu S."/>
        </authorList>
    </citation>
    <scope>NUCLEOTIDE SEQUENCE [LARGE SCALE GENOMIC DNA]</scope>
</reference>